<dbReference type="EMBL" id="JBHTIS010002432">
    <property type="protein sequence ID" value="MFD1049836.1"/>
    <property type="molecule type" value="Genomic_DNA"/>
</dbReference>
<dbReference type="SUPFAM" id="SSF55729">
    <property type="entry name" value="Acyl-CoA N-acyltransferases (Nat)"/>
    <property type="match status" value="1"/>
</dbReference>
<dbReference type="Proteomes" id="UP001597045">
    <property type="component" value="Unassembled WGS sequence"/>
</dbReference>
<evidence type="ECO:0000313" key="2">
    <source>
        <dbReference type="EMBL" id="MFD1049836.1"/>
    </source>
</evidence>
<organism evidence="2 3">
    <name type="scientific">Kibdelosporangium lantanae</name>
    <dbReference type="NCBI Taxonomy" id="1497396"/>
    <lineage>
        <taxon>Bacteria</taxon>
        <taxon>Bacillati</taxon>
        <taxon>Actinomycetota</taxon>
        <taxon>Actinomycetes</taxon>
        <taxon>Pseudonocardiales</taxon>
        <taxon>Pseudonocardiaceae</taxon>
        <taxon>Kibdelosporangium</taxon>
    </lineage>
</organism>
<comment type="caution">
    <text evidence="2">The sequence shown here is derived from an EMBL/GenBank/DDBJ whole genome shotgun (WGS) entry which is preliminary data.</text>
</comment>
<dbReference type="Gene3D" id="3.40.630.30">
    <property type="match status" value="1"/>
</dbReference>
<protein>
    <submittedName>
        <fullName evidence="2">GNAT family N-acetyltransferase</fullName>
    </submittedName>
</protein>
<evidence type="ECO:0000313" key="3">
    <source>
        <dbReference type="Proteomes" id="UP001597045"/>
    </source>
</evidence>
<reference evidence="3" key="1">
    <citation type="journal article" date="2019" name="Int. J. Syst. Evol. Microbiol.">
        <title>The Global Catalogue of Microorganisms (GCM) 10K type strain sequencing project: providing services to taxonomists for standard genome sequencing and annotation.</title>
        <authorList>
            <consortium name="The Broad Institute Genomics Platform"/>
            <consortium name="The Broad Institute Genome Sequencing Center for Infectious Disease"/>
            <person name="Wu L."/>
            <person name="Ma J."/>
        </authorList>
    </citation>
    <scope>NUCLEOTIDE SEQUENCE [LARGE SCALE GENOMIC DNA]</scope>
    <source>
        <strain evidence="3">JCM 31486</strain>
    </source>
</reference>
<dbReference type="InterPro" id="IPR016181">
    <property type="entry name" value="Acyl_CoA_acyltransferase"/>
</dbReference>
<gene>
    <name evidence="2" type="ORF">ACFQ1S_32030</name>
</gene>
<evidence type="ECO:0000259" key="1">
    <source>
        <dbReference type="Pfam" id="PF13302"/>
    </source>
</evidence>
<sequence>MDYSQFVKKLEGHPVPETLTYEDVVLKALTRHHLSDDVRGINASLDLIRRTRGGAWPTEAVTEEYNYVDLVWHECEFRDGGSYTYAIYDTNDQYMGCVYLYPMGQRTKLTEDLLAYDVDVSWWVTPPAYERGYYTKLYQALRHWLAEELPFRQPYFSNREIPDVTT</sequence>
<accession>A0ABW3MGM5</accession>
<keyword evidence="3" id="KW-1185">Reference proteome</keyword>
<name>A0ABW3MGM5_9PSEU</name>
<feature type="domain" description="N-acetyltransferase" evidence="1">
    <location>
        <begin position="41"/>
        <end position="150"/>
    </location>
</feature>
<proteinExistence type="predicted"/>
<dbReference type="InterPro" id="IPR000182">
    <property type="entry name" value="GNAT_dom"/>
</dbReference>
<dbReference type="Pfam" id="PF13302">
    <property type="entry name" value="Acetyltransf_3"/>
    <property type="match status" value="1"/>
</dbReference>